<dbReference type="GO" id="GO:0003676">
    <property type="term" value="F:nucleic acid binding"/>
    <property type="evidence" value="ECO:0007669"/>
    <property type="project" value="InterPro"/>
</dbReference>
<keyword evidence="6" id="KW-0378">Hydrolase</keyword>
<evidence type="ECO:0000259" key="5">
    <source>
        <dbReference type="PROSITE" id="PS51194"/>
    </source>
</evidence>
<dbReference type="InterPro" id="IPR001650">
    <property type="entry name" value="Helicase_C-like"/>
</dbReference>
<dbReference type="InterPro" id="IPR014001">
    <property type="entry name" value="Helicase_ATP-bd"/>
</dbReference>
<dbReference type="Gene3D" id="3.40.50.300">
    <property type="entry name" value="P-loop containing nucleotide triphosphate hydrolases"/>
    <property type="match status" value="2"/>
</dbReference>
<dbReference type="PROSITE" id="PS51192">
    <property type="entry name" value="HELICASE_ATP_BIND_1"/>
    <property type="match status" value="1"/>
</dbReference>
<accession>A0A9E8RXG3</accession>
<keyword evidence="1" id="KW-0547">Nucleotide-binding</keyword>
<evidence type="ECO:0000259" key="4">
    <source>
        <dbReference type="PROSITE" id="PS51192"/>
    </source>
</evidence>
<dbReference type="GO" id="GO:0043138">
    <property type="term" value="F:3'-5' DNA helicase activity"/>
    <property type="evidence" value="ECO:0007669"/>
    <property type="project" value="TreeGrafter"/>
</dbReference>
<dbReference type="CDD" id="cd17923">
    <property type="entry name" value="DEXHc_Hrq1-like"/>
    <property type="match status" value="1"/>
</dbReference>
<dbReference type="SMART" id="SM00490">
    <property type="entry name" value="HELICc"/>
    <property type="match status" value="1"/>
</dbReference>
<organism evidence="6 7">
    <name type="scientific">Fervidibacillus halotolerans</name>
    <dbReference type="NCBI Taxonomy" id="2980027"/>
    <lineage>
        <taxon>Bacteria</taxon>
        <taxon>Bacillati</taxon>
        <taxon>Bacillota</taxon>
        <taxon>Bacilli</taxon>
        <taxon>Bacillales</taxon>
        <taxon>Bacillaceae</taxon>
        <taxon>Fervidibacillus</taxon>
    </lineage>
</organism>
<evidence type="ECO:0000256" key="2">
    <source>
        <dbReference type="ARBA" id="ARBA00022840"/>
    </source>
</evidence>
<protein>
    <submittedName>
        <fullName evidence="6">DEAD/DEAH box helicase</fullName>
    </submittedName>
</protein>
<keyword evidence="6" id="KW-0347">Helicase</keyword>
<gene>
    <name evidence="6" type="ORF">OE105_08785</name>
</gene>
<dbReference type="KEGG" id="fhl:OE105_08785"/>
<dbReference type="EMBL" id="CP106877">
    <property type="protein sequence ID" value="WAA11716.1"/>
    <property type="molecule type" value="Genomic_DNA"/>
</dbReference>
<evidence type="ECO:0000313" key="7">
    <source>
        <dbReference type="Proteomes" id="UP001164726"/>
    </source>
</evidence>
<dbReference type="RefSeq" id="WP_275419833.1">
    <property type="nucleotide sequence ID" value="NZ_CP106877.1"/>
</dbReference>
<dbReference type="SMART" id="SM00487">
    <property type="entry name" value="DEXDc"/>
    <property type="match status" value="1"/>
</dbReference>
<evidence type="ECO:0000256" key="1">
    <source>
        <dbReference type="ARBA" id="ARBA00022741"/>
    </source>
</evidence>
<keyword evidence="2" id="KW-0067">ATP-binding</keyword>
<dbReference type="InterPro" id="IPR018973">
    <property type="entry name" value="MZB"/>
</dbReference>
<feature type="domain" description="Helicase C-terminal" evidence="5">
    <location>
        <begin position="918"/>
        <end position="1078"/>
    </location>
</feature>
<sequence>MGLNPIFTTNKIKNDYVEYLNSMFFFQDKGLMKQAKKLLQEEGKFVKGPFIEITPPFKKGKSLNELIAAGIISEKFYALRNHFPLERPLYIHQETAIKKIEGGKNIIVATGTGSGKTECFLLPILNKLLREKEAGTLNDGVRALLLYPMNALANDQIARLRNILKDFPYITFGRYTGETEEYQSRAEELFYKTNPDVELIPNELISREQMRKTPPHILLTNYAMLEYLLLRPDDNAFFSGENAKNWKFIVLDEAHTYNGAKGTEISMLIQKLKERLIKFQKEPLTCVATSATLGGGENARNELAKFASDLFHEKFYPQDIIESERVNLTNRKVRGIKRTSKDYLLIAKTNNHLELYNYLKDDLNVIQLQETLQENPKLLSELAKKFFVNENISNQERLNAIVQLVNLCAMAKEDQYSIPLLPARYHVFVKALEGAYVSLYKERILFLDRKKTYKLKDGKSIVTFELANCQRCGQEYIVGRTEKEKLTHAEADIDIEGVNKRKPEYYMLNPDKEAISSTFIDDDEMVIEGINNTNEIDVDEFVLCTACGHIEPVGKKRLTNCCEFPNDKFIKVLKLKMSEYTVNTCLKCGNHTPNIVKPFRTADDPATEVLTRALYPCIPPDKSKIDDDKLFIEDENIDDDSFGRKLLIFSDSRQEAAFFASYLQMKYNNILWRHAIIQVLESLQEFEDVRIDSLVNAIVKYGKQKNLFETNLDDIEKQKLIQTIVIKEFMNTERQIGLEGLGLISFVPEKPSKWSKLNMKNAGIQNDLDITVDELWEIYKILFDSLREMYAVTFPDLVTITDSAFSPRYKEVYFKLEAEHSLYGNKILGWLPKEKANNRRLDFIQKLYIQKGFSKEEAHKKARIFLNELVTSKLFKIFWIKEDYIIETPIPKEGIVLKLNYKKWQVKKPETLFICDKCGKILTSNIRGICPSFRCEGRLIKYKEEMSRFSYYKQLYTNMKPLPLIAQEHTAQLTSEYASRLQNRFEKGKVNVLSCSTTFEMGVDVGQLEAVFMRNVPPETANYVQRAGRAGRRTESTAFSLTYAKRRSHDLTYYQYPEKIIKGMIKPPYIEINNEKIVLRHIFSTVLAWFFRKYRSYYGSVDDFLKISKNNERTAVEVLKKLLNERPEEILQSLKLIVPKTKSIHSFVDLENWKWVDHLIKDGEGALVLAEANIREILNELEKLKNRLDQERKPSDNILKIQNTYLKMNILGFLSSNNVLPKYGFPVDVVNLDILHNSEKAKVVNISRDLKLAISEFAPGSEIIANKKVWKPYALNMNKMKGWPVQQYAICKHCGRLYSYHVDLGTIFEEREKTCCNEPLNYSYFVQPVFGFSTRADESPGNPGERRKARPMPSRVKFDTYVDEDLELTETFKRQIEIGPYKIKLKYSSRGKMVLVNNGGGMGYSLCKRCGYITQAKTENKRHRNKINEHKTRFGKKCDQTYLYNVHLGHEFITDVVEINLPLISLQYDQRSFWPSLLYAIMEGASIELGISRNEIGGCLYRANGKNRNETSIILYDDVPGGAGHAKKISKNLIGILKSAKQKVGGTCGCSEETSCYGCLRSFENQFYHDILERGIAYKFLSELLRYSDSTRIKEDKIVSSIS</sequence>
<dbReference type="Proteomes" id="UP001164726">
    <property type="component" value="Chromosome"/>
</dbReference>
<dbReference type="PANTHER" id="PTHR47957">
    <property type="entry name" value="ATP-DEPENDENT HELICASE HRQ1"/>
    <property type="match status" value="1"/>
</dbReference>
<dbReference type="Pfam" id="PF09369">
    <property type="entry name" value="MZB"/>
    <property type="match status" value="1"/>
</dbReference>
<name>A0A9E8RXG3_9BACI</name>
<keyword evidence="3" id="KW-0175">Coiled coil</keyword>
<dbReference type="InterPro" id="IPR011545">
    <property type="entry name" value="DEAD/DEAH_box_helicase_dom"/>
</dbReference>
<evidence type="ECO:0000256" key="3">
    <source>
        <dbReference type="SAM" id="Coils"/>
    </source>
</evidence>
<dbReference type="PANTHER" id="PTHR47957:SF3">
    <property type="entry name" value="ATP-DEPENDENT HELICASE HRQ1"/>
    <property type="match status" value="1"/>
</dbReference>
<dbReference type="SUPFAM" id="SSF52540">
    <property type="entry name" value="P-loop containing nucleoside triphosphate hydrolases"/>
    <property type="match status" value="2"/>
</dbReference>
<keyword evidence="7" id="KW-1185">Reference proteome</keyword>
<dbReference type="Pfam" id="PF00271">
    <property type="entry name" value="Helicase_C"/>
    <property type="match status" value="1"/>
</dbReference>
<dbReference type="GO" id="GO:0036297">
    <property type="term" value="P:interstrand cross-link repair"/>
    <property type="evidence" value="ECO:0007669"/>
    <property type="project" value="TreeGrafter"/>
</dbReference>
<evidence type="ECO:0000313" key="6">
    <source>
        <dbReference type="EMBL" id="WAA11716.1"/>
    </source>
</evidence>
<feature type="coiled-coil region" evidence="3">
    <location>
        <begin position="1167"/>
        <end position="1194"/>
    </location>
</feature>
<dbReference type="Pfam" id="PF00270">
    <property type="entry name" value="DEAD"/>
    <property type="match status" value="1"/>
</dbReference>
<reference evidence="6" key="1">
    <citation type="submission" date="2022-09" db="EMBL/GenBank/DDBJ databases">
        <title>Complete Genomes of Fervidibacillus albus and Fervidibacillus halotolerans isolated from tidal flat sediments.</title>
        <authorList>
            <person name="Kwon K.K."/>
            <person name="Yang S.-H."/>
            <person name="Park M.J."/>
            <person name="Oh H.-M."/>
        </authorList>
    </citation>
    <scope>NUCLEOTIDE SEQUENCE</scope>
    <source>
        <strain evidence="6">MEBiC13594</strain>
    </source>
</reference>
<proteinExistence type="predicted"/>
<dbReference type="GO" id="GO:0005524">
    <property type="term" value="F:ATP binding"/>
    <property type="evidence" value="ECO:0007669"/>
    <property type="project" value="UniProtKB-KW"/>
</dbReference>
<feature type="domain" description="Helicase ATP-binding" evidence="4">
    <location>
        <begin position="97"/>
        <end position="293"/>
    </location>
</feature>
<dbReference type="InterPro" id="IPR027417">
    <property type="entry name" value="P-loop_NTPase"/>
</dbReference>
<dbReference type="PROSITE" id="PS51194">
    <property type="entry name" value="HELICASE_CTER"/>
    <property type="match status" value="1"/>
</dbReference>
<dbReference type="GO" id="GO:0006289">
    <property type="term" value="P:nucleotide-excision repair"/>
    <property type="evidence" value="ECO:0007669"/>
    <property type="project" value="TreeGrafter"/>
</dbReference>